<evidence type="ECO:0000256" key="5">
    <source>
        <dbReference type="ARBA" id="ARBA00023268"/>
    </source>
</evidence>
<dbReference type="Pfam" id="PF00668">
    <property type="entry name" value="Condensation"/>
    <property type="match status" value="1"/>
</dbReference>
<dbReference type="SUPFAM" id="SSF55048">
    <property type="entry name" value="Probable ACP-binding domain of malonyl-CoA ACP transacylase"/>
    <property type="match status" value="1"/>
</dbReference>
<dbReference type="GO" id="GO:0004312">
    <property type="term" value="F:fatty acid synthase activity"/>
    <property type="evidence" value="ECO:0007669"/>
    <property type="project" value="TreeGrafter"/>
</dbReference>
<keyword evidence="5" id="KW-0511">Multifunctional enzyme</keyword>
<dbReference type="InterPro" id="IPR016039">
    <property type="entry name" value="Thiolase-like"/>
</dbReference>
<dbReference type="Pfam" id="PF00698">
    <property type="entry name" value="Acyl_transf_1"/>
    <property type="match status" value="1"/>
</dbReference>
<dbReference type="Gene3D" id="3.30.559.10">
    <property type="entry name" value="Chloramphenicol acetyltransferase-like domain"/>
    <property type="match status" value="1"/>
</dbReference>
<dbReference type="CDD" id="cd20483">
    <property type="entry name" value="C_PKS-NRPS"/>
    <property type="match status" value="1"/>
</dbReference>
<dbReference type="InterPro" id="IPR014043">
    <property type="entry name" value="Acyl_transferase_dom"/>
</dbReference>
<dbReference type="SUPFAM" id="SSF53901">
    <property type="entry name" value="Thiolase-like"/>
    <property type="match status" value="1"/>
</dbReference>
<dbReference type="InterPro" id="IPR020806">
    <property type="entry name" value="PKS_PP-bd"/>
</dbReference>
<dbReference type="InterPro" id="IPR023213">
    <property type="entry name" value="CAT-like_dom_sf"/>
</dbReference>
<dbReference type="Gene3D" id="3.30.70.3290">
    <property type="match status" value="1"/>
</dbReference>
<dbReference type="SUPFAM" id="SSF47336">
    <property type="entry name" value="ACP-like"/>
    <property type="match status" value="2"/>
</dbReference>
<comment type="caution">
    <text evidence="7">Lacks conserved residue(s) required for the propagation of feature annotation.</text>
</comment>
<proteinExistence type="inferred from homology"/>
<dbReference type="PANTHER" id="PTHR43775">
    <property type="entry name" value="FATTY ACID SYNTHASE"/>
    <property type="match status" value="1"/>
</dbReference>
<comment type="caution">
    <text evidence="12">The sequence shown here is derived from an EMBL/GenBank/DDBJ whole genome shotgun (WGS) entry which is preliminary data.</text>
</comment>
<dbReference type="GO" id="GO:0004315">
    <property type="term" value="F:3-oxoacyl-[acyl-carrier-protein] synthase activity"/>
    <property type="evidence" value="ECO:0007669"/>
    <property type="project" value="InterPro"/>
</dbReference>
<dbReference type="GO" id="GO:0006633">
    <property type="term" value="P:fatty acid biosynthetic process"/>
    <property type="evidence" value="ECO:0007669"/>
    <property type="project" value="InterPro"/>
</dbReference>
<keyword evidence="1" id="KW-0596">Phosphopantetheine</keyword>
<dbReference type="InterPro" id="IPR020841">
    <property type="entry name" value="PKS_Beta-ketoAc_synthase_dom"/>
</dbReference>
<evidence type="ECO:0000256" key="2">
    <source>
        <dbReference type="ARBA" id="ARBA00022553"/>
    </source>
</evidence>
<dbReference type="InterPro" id="IPR011032">
    <property type="entry name" value="GroES-like_sf"/>
</dbReference>
<feature type="region of interest" description="C-terminal hotdog fold" evidence="7">
    <location>
        <begin position="1062"/>
        <end position="1196"/>
    </location>
</feature>
<evidence type="ECO:0000256" key="7">
    <source>
        <dbReference type="PROSITE-ProRule" id="PRU01363"/>
    </source>
</evidence>
<feature type="region of interest" description="N-terminal hotdog fold" evidence="7">
    <location>
        <begin position="917"/>
        <end position="1048"/>
    </location>
</feature>
<dbReference type="InterPro" id="IPR050091">
    <property type="entry name" value="PKS_NRPS_Biosynth_Enz"/>
</dbReference>
<dbReference type="Gene3D" id="3.40.47.10">
    <property type="match status" value="1"/>
</dbReference>
<keyword evidence="2" id="KW-0597">Phosphoprotein</keyword>
<dbReference type="Pfam" id="PF00109">
    <property type="entry name" value="ketoacyl-synt"/>
    <property type="match status" value="1"/>
</dbReference>
<feature type="domain" description="PKS/mFAS DH" evidence="11">
    <location>
        <begin position="917"/>
        <end position="1196"/>
    </location>
</feature>
<evidence type="ECO:0000256" key="6">
    <source>
        <dbReference type="ARBA" id="ARBA00029443"/>
    </source>
</evidence>
<keyword evidence="8" id="KW-1133">Transmembrane helix</keyword>
<dbReference type="SUPFAM" id="SSF51735">
    <property type="entry name" value="NAD(P)-binding Rossmann-fold domains"/>
    <property type="match status" value="2"/>
</dbReference>
<dbReference type="GO" id="GO:0044550">
    <property type="term" value="P:secondary metabolite biosynthetic process"/>
    <property type="evidence" value="ECO:0007669"/>
    <property type="project" value="TreeGrafter"/>
</dbReference>
<dbReference type="InterPro" id="IPR045851">
    <property type="entry name" value="AMP-bd_C_sf"/>
</dbReference>
<feature type="domain" description="Carrier" evidence="9">
    <location>
        <begin position="2099"/>
        <end position="2176"/>
    </location>
</feature>
<dbReference type="Gene3D" id="3.40.366.10">
    <property type="entry name" value="Malonyl-Coenzyme A Acyl Carrier Protein, domain 2"/>
    <property type="match status" value="1"/>
</dbReference>
<dbReference type="Pfam" id="PF16197">
    <property type="entry name" value="KAsynt_C_assoc"/>
    <property type="match status" value="1"/>
</dbReference>
<dbReference type="SUPFAM" id="SSF52151">
    <property type="entry name" value="FabD/lysophospholipase-like"/>
    <property type="match status" value="1"/>
</dbReference>
<dbReference type="InterPro" id="IPR013120">
    <property type="entry name" value="FAR_NAD-bd"/>
</dbReference>
<dbReference type="Pfam" id="PF21089">
    <property type="entry name" value="PKS_DH_N"/>
    <property type="match status" value="1"/>
</dbReference>
<organism evidence="12 13">
    <name type="scientific">Orbilia ellipsospora</name>
    <dbReference type="NCBI Taxonomy" id="2528407"/>
    <lineage>
        <taxon>Eukaryota</taxon>
        <taxon>Fungi</taxon>
        <taxon>Dikarya</taxon>
        <taxon>Ascomycota</taxon>
        <taxon>Pezizomycotina</taxon>
        <taxon>Orbiliomycetes</taxon>
        <taxon>Orbiliales</taxon>
        <taxon>Orbiliaceae</taxon>
        <taxon>Orbilia</taxon>
    </lineage>
</organism>
<dbReference type="Gene3D" id="3.40.50.12780">
    <property type="entry name" value="N-terminal domain of ligase-like"/>
    <property type="match status" value="1"/>
</dbReference>
<dbReference type="InterPro" id="IPR049552">
    <property type="entry name" value="PKS_DH_N"/>
</dbReference>
<dbReference type="CDD" id="cd00833">
    <property type="entry name" value="PKS"/>
    <property type="match status" value="1"/>
</dbReference>
<dbReference type="InterPro" id="IPR032821">
    <property type="entry name" value="PKS_assoc"/>
</dbReference>
<evidence type="ECO:0008006" key="14">
    <source>
        <dbReference type="Google" id="ProtNLM"/>
    </source>
</evidence>
<dbReference type="InterPro" id="IPR009081">
    <property type="entry name" value="PP-bd_ACP"/>
</dbReference>
<dbReference type="Gene3D" id="3.10.129.110">
    <property type="entry name" value="Polyketide synthase dehydratase"/>
    <property type="match status" value="1"/>
</dbReference>
<dbReference type="SMART" id="SM00827">
    <property type="entry name" value="PKS_AT"/>
    <property type="match status" value="1"/>
</dbReference>
<dbReference type="Pfam" id="PF08659">
    <property type="entry name" value="KR"/>
    <property type="match status" value="1"/>
</dbReference>
<dbReference type="Gene3D" id="3.90.180.10">
    <property type="entry name" value="Medium-chain alcohol dehydrogenases, catalytic domain"/>
    <property type="match status" value="1"/>
</dbReference>
<dbReference type="Pfam" id="PF02801">
    <property type="entry name" value="Ketoacyl-synt_C"/>
    <property type="match status" value="1"/>
</dbReference>
<evidence type="ECO:0000259" key="9">
    <source>
        <dbReference type="PROSITE" id="PS50075"/>
    </source>
</evidence>
<reference evidence="12 13" key="1">
    <citation type="submission" date="2019-10" db="EMBL/GenBank/DDBJ databases">
        <authorList>
            <person name="Palmer J.M."/>
        </authorList>
    </citation>
    <scope>NUCLEOTIDE SEQUENCE [LARGE SCALE GENOMIC DNA]</scope>
    <source>
        <strain evidence="12 13">TWF694</strain>
    </source>
</reference>
<evidence type="ECO:0000256" key="1">
    <source>
        <dbReference type="ARBA" id="ARBA00022450"/>
    </source>
</evidence>
<dbReference type="SMART" id="SM00825">
    <property type="entry name" value="PKS_KS"/>
    <property type="match status" value="1"/>
</dbReference>
<dbReference type="Proteomes" id="UP001365542">
    <property type="component" value="Unassembled WGS sequence"/>
</dbReference>
<dbReference type="InterPro" id="IPR014030">
    <property type="entry name" value="Ketoacyl_synth_N"/>
</dbReference>
<dbReference type="InterPro" id="IPR010071">
    <property type="entry name" value="AA_adenyl_dom"/>
</dbReference>
<dbReference type="NCBIfam" id="TIGR01733">
    <property type="entry name" value="AA-adenyl-dom"/>
    <property type="match status" value="1"/>
</dbReference>
<dbReference type="SUPFAM" id="SSF56801">
    <property type="entry name" value="Acetyl-CoA synthetase-like"/>
    <property type="match status" value="1"/>
</dbReference>
<dbReference type="Gene3D" id="1.10.1200.10">
    <property type="entry name" value="ACP-like"/>
    <property type="match status" value="2"/>
</dbReference>
<dbReference type="PROSITE" id="PS52004">
    <property type="entry name" value="KS3_2"/>
    <property type="match status" value="1"/>
</dbReference>
<dbReference type="GO" id="GO:0016874">
    <property type="term" value="F:ligase activity"/>
    <property type="evidence" value="ECO:0007669"/>
    <property type="project" value="UniProtKB-KW"/>
</dbReference>
<dbReference type="InterPro" id="IPR000873">
    <property type="entry name" value="AMP-dep_synth/lig_dom"/>
</dbReference>
<comment type="similarity">
    <text evidence="6">In the C-terminal section; belongs to the NRP synthetase family.</text>
</comment>
<dbReference type="InterPro" id="IPR013968">
    <property type="entry name" value="PKS_KR"/>
</dbReference>
<dbReference type="Gene3D" id="3.30.559.30">
    <property type="entry name" value="Nonribosomal peptide synthetase, condensation domain"/>
    <property type="match status" value="1"/>
</dbReference>
<evidence type="ECO:0000259" key="10">
    <source>
        <dbReference type="PROSITE" id="PS52004"/>
    </source>
</evidence>
<dbReference type="InterPro" id="IPR036736">
    <property type="entry name" value="ACP-like_sf"/>
</dbReference>
<dbReference type="Gene3D" id="3.40.50.720">
    <property type="entry name" value="NAD(P)-binding Rossmann-like Domain"/>
    <property type="match status" value="2"/>
</dbReference>
<dbReference type="Pfam" id="PF07993">
    <property type="entry name" value="NAD_binding_4"/>
    <property type="match status" value="1"/>
</dbReference>
<dbReference type="InterPro" id="IPR001227">
    <property type="entry name" value="Ac_transferase_dom_sf"/>
</dbReference>
<dbReference type="InterPro" id="IPR016036">
    <property type="entry name" value="Malonyl_transacylase_ACP-bd"/>
</dbReference>
<evidence type="ECO:0000259" key="11">
    <source>
        <dbReference type="PROSITE" id="PS52019"/>
    </source>
</evidence>
<dbReference type="CDD" id="cd05930">
    <property type="entry name" value="A_NRPS"/>
    <property type="match status" value="1"/>
</dbReference>
<dbReference type="PROSITE" id="PS00606">
    <property type="entry name" value="KS3_1"/>
    <property type="match status" value="1"/>
</dbReference>
<dbReference type="Gene3D" id="3.30.300.30">
    <property type="match status" value="1"/>
</dbReference>
<dbReference type="InterPro" id="IPR016035">
    <property type="entry name" value="Acyl_Trfase/lysoPLipase"/>
</dbReference>
<evidence type="ECO:0000256" key="3">
    <source>
        <dbReference type="ARBA" id="ARBA00022598"/>
    </source>
</evidence>
<feature type="domain" description="Ketosynthase family 3 (KS3)" evidence="10">
    <location>
        <begin position="6"/>
        <end position="428"/>
    </location>
</feature>
<dbReference type="SUPFAM" id="SSF50129">
    <property type="entry name" value="GroES-like"/>
    <property type="match status" value="1"/>
</dbReference>
<protein>
    <recommendedName>
        <fullName evidence="14">Polyketide synthase</fullName>
    </recommendedName>
</protein>
<keyword evidence="3" id="KW-0436">Ligase</keyword>
<gene>
    <name evidence="12" type="ORF">TWF694_007715</name>
</gene>
<dbReference type="Pfam" id="PF00501">
    <property type="entry name" value="AMP-binding"/>
    <property type="match status" value="1"/>
</dbReference>
<keyword evidence="8" id="KW-0812">Transmembrane</keyword>
<dbReference type="SMART" id="SM00823">
    <property type="entry name" value="PKS_PP"/>
    <property type="match status" value="2"/>
</dbReference>
<dbReference type="InterPro" id="IPR042099">
    <property type="entry name" value="ANL_N_sf"/>
</dbReference>
<dbReference type="SUPFAM" id="SSF52777">
    <property type="entry name" value="CoA-dependent acyltransferases"/>
    <property type="match status" value="2"/>
</dbReference>
<dbReference type="Pfam" id="PF00550">
    <property type="entry name" value="PP-binding"/>
    <property type="match status" value="2"/>
</dbReference>
<evidence type="ECO:0000256" key="4">
    <source>
        <dbReference type="ARBA" id="ARBA00022679"/>
    </source>
</evidence>
<evidence type="ECO:0000313" key="13">
    <source>
        <dbReference type="Proteomes" id="UP001365542"/>
    </source>
</evidence>
<dbReference type="InterPro" id="IPR001242">
    <property type="entry name" value="Condensation_dom"/>
</dbReference>
<dbReference type="GO" id="GO:0031177">
    <property type="term" value="F:phosphopantetheine binding"/>
    <property type="evidence" value="ECO:0007669"/>
    <property type="project" value="InterPro"/>
</dbReference>
<feature type="domain" description="Carrier" evidence="9">
    <location>
        <begin position="3206"/>
        <end position="3282"/>
    </location>
</feature>
<evidence type="ECO:0000256" key="8">
    <source>
        <dbReference type="SAM" id="Phobius"/>
    </source>
</evidence>
<dbReference type="InterPro" id="IPR014031">
    <property type="entry name" value="Ketoacyl_synth_C"/>
</dbReference>
<dbReference type="InterPro" id="IPR042104">
    <property type="entry name" value="PKS_dehydratase_sf"/>
</dbReference>
<accession>A0AAV9XLX8</accession>
<dbReference type="EMBL" id="JAVHJO010000003">
    <property type="protein sequence ID" value="KAK6541942.1"/>
    <property type="molecule type" value="Genomic_DNA"/>
</dbReference>
<dbReference type="InterPro" id="IPR036291">
    <property type="entry name" value="NAD(P)-bd_dom_sf"/>
</dbReference>
<feature type="transmembrane region" description="Helical" evidence="8">
    <location>
        <begin position="1810"/>
        <end position="1831"/>
    </location>
</feature>
<feature type="transmembrane region" description="Helical" evidence="8">
    <location>
        <begin position="1652"/>
        <end position="1671"/>
    </location>
</feature>
<dbReference type="InterPro" id="IPR049900">
    <property type="entry name" value="PKS_mFAS_DH"/>
</dbReference>
<keyword evidence="4" id="KW-0808">Transferase</keyword>
<keyword evidence="8" id="KW-0472">Membrane</keyword>
<dbReference type="PROSITE" id="PS52019">
    <property type="entry name" value="PKS_MFAS_DH"/>
    <property type="match status" value="1"/>
</dbReference>
<sequence>MGQEQNDDIAIIGMSCRVAGANTPSELWDILAESQDVRSRITRFNADGYYHPQGGPRKGLTNVQHAYTIQDGIDRFDNAFFSITPVEASAMDPQQRLLLEVTYEAIESAGIRLDEISNTPTAVYTGIFTTDYHTSLLRDIDATPKYQATGTANSIAANRISYTFNLTGHSVSLDTACSSTIVALHMAVKAMQSGEAPMAIVCGANLILNPDMFVHMSELGFLSPRGRCHSFDASGDGYVRGEGCLALLLKPLKQAILDNDPIRAVIKGTRLNQDGRTQGITLPSSAAQRANMAALYNDYNIDPAGIQYVEAHGTGTAAGDPIEMSALDAIFGASHVEQPLVVGSVKSNIGHLESCAALAGIIKTVEALQRGKIPPQMHFKTPNPKIDFTRMHIPTTVEDWPHTASGVRRAAINSFGFGGTNGHAVLEYHPQEYSTDRGLKRPFLFLISAENEASLDQLCRSYADYVEREQPSLVDLAYTLTARRTIFRKSRVFIADSCSQLAAKLREDHSSSKPLTKNPEKFEKLAYVFTGQGAQWVQMGKGLIETSSLFKSVLEECDRILQSLPDGPDWSIIDELEKPKSSSRIYIATFSQPLCTALQLGLIELWKSWGIKPNAVVGHSSGEIAAAYAAGILSLRDAIITAFYRGLFLNKSPEAQSEGPKGAMCAIGLSQERANKVVRKYKGKIALAAINSPTSCTLSGDEDAIEAVVKTCGEDGTFCRALRVDMAYHSHHMVPLSSKYVDALVAAGVKPKEGHAYCQMFSSVTGRALHFSECTPSYWKENMVSTVRFAPAVTELLRCTPDVTAMLELGPHPALKGPVGDILGDLKRSDMLYFGSCSRGKPDFETLLESSASLILGGLPCNGGLVNGIEEVSSLTCQHRVGRVLTNLPRYAWDHASVHWAESRISKNQRFRQFPRHELLGARSPDDNPTHPRWRNLLMLREISWLKEMKENGEKKFPVAGYLLMAYEAARQLQIKAAENLSGLEFRDLEVEESFYLSSFKDEDQAVELHLDAQVVGDLEYSFEISSENNPRWIRHFKGRFRFTNIMSEIRTKSILKSLNQSPLIEEATTLGLLRNEHLGDFDNFVLTSEGAYGQFPNSAEGSESWPIDPIFLDLITSLPKASLLGQSIPMIYDLKRVNMIRFSPSKGPVPTSDFSMEVVQVSPNRSNSSLRITTSNSTIQLEGMDWECVDFAHRNPELNSLFFSPAYELDITRLASSKSMSLDICLKLLTHKWPMADIGIDVPESLHTMVAEALGLAQTHKRARCRSLQILGASSLESSRHIHATQELDNSIPLHFLMTSAWTSDFSTHLSPSGLICVRIADDFERSIISEELEVICSVEVGHDEHDWVLCKQRRPSNNSHDNSDVMIISESPSEYSLLHRLLGGSRSLDLNTTWEASFTIEGSKKPDVIIIDNAEKSILASWPGSDILPLLQSTLRAAKSLLWVSRRTDANPYTSIAGGLLKTFRNEQPDIRVSHLVLENISNPSLLQHFVRKEFERLRDGDYETEVLITKLGTQIPRFQPDDDMSTTLGLLPARETAVLSKSYSHEVRVSSAQKFSIVSQVSNELEHSDGMIQVAVGASLLDLRDLMLLNGHFDHLYPFLGLGQFFAGRTVGQGDGDHVLGWHFGAHKSTITVPSSHTASIPKGLEEPFAAALFGCFVVSICIFEYGIRARRGDKIAVRTKSEIFLSVLSELCSSYETSICEEGDSDFVLETDSEKGILLNGSVVYMEEILSKHAPCVVKKAASLMEKTSIKMPVDRINVSEIQTASNKDLNSRMFSTVITHSTSLTLRESILIPAERKSTLFDSNAAYIILGGLGGLGLHVCAWMAVNGARRIFCISRSGSSSTESQQQIDGINREYGVNTVVAVKADGCNRQAMSDALSTIRGSIGRFGGVINMAMVLGDAPMLSMNSNQWDQAVQVKIVSSWILHELTHDDKLDFFIMFSSISSLIGNRAQGNYVVGNSFQNALANYRHSKSLPAVAIALGVMTGVGVIEGKDDILRTLKQTGLSQLEGRHLDNIMEAAVLPHVQRTTPLLSTGFEMFERINDKIKAKEWQTQLFWTDYPDFGFLFSHTLDLQGSNDSDVSLLEQIKSQDAPTAHNTLLAAFSKTLASMLGYDLSAIDPTSALAAYGLDSLSAVTCRYWFFKETSVDVPVFDILGCKSLNALITRVLGKLAPDGEANSSRASLMPAPKHHTDLKVRPLSHSQRRLWFLQNFLEDKTVYNLLLVCHVTGALDIDNFAKAWSVLVQRHEVLHSKIQSTVDGLQQIPIANPAFNLTVLEWDDINADDKVAYVTNLANNYVFDLEQGELVRGWILKSPDNWRFFLASHHLAWDRASSQTIFDETSKIYQALTSGSEIPLEPVPYQFIDYTLWQESWLSDDNVTKSHVDYWAENLRDIPDAVSLLPNSLVSTRPSVKQHTVDKVHFSIDATTTAAIKEFCRVKAVTPFMFLTSALAALVHRFTNDMDVVIGIADGDRGHSAFDRLVGFTVNMLAIRCRFTNDNTYDDVLENVRDSCLGAYEHRAVPLDYLLQRLDIKRNPSHNPVFQIVVNYLVEGVFPEVDYGSFQFTKYDHYNARTQCDLALEIEETGGNSLDCSFEFDSSLYDVEGMKDFANVLKALVSNVILDSAAILKEIPLVSEDDRSIIQQQLQPEIDMTRLSQPLLPTLFEEAVGRHPSKIAVIDDRSSLTFAELDARTNQIANYLVEHKILPGDSVGLCTEQSIDLVLGALGIIKAGAIYTPIDPDYPEDRVNSMIEDTNLTIVLVDSKSDRRVQNFLSCGIKAANILEIASFVGGNVSTPRLARPLKNDDYAACIFTSGSTGRPKGVKVRHGSLKHQMTGYYQKLEDTSDDILLLASAMVFDMSFPAIFGMMLLGSTTAVASREVRYSPPLMIEFLVNHNVSSCIFTPTQVKALFSAPNANHLRSWKSLKSIVVGGETVPGHLISSLISLDLPYARIYNGYGPTETTVVNSLLELTSNDINKRRMPLGGPLQPSKFYILDENLHPAPVGFPGELYIGGLTVNDGYINRDDITAKTFLKDQYCPEEENKAGWGRLYKTGDSFRLLSNGTIEFFGRIGGDRQVKIRGMRTELGEIENAIWDIIRSDGDEKFSFKISQVAVVYYGEPDQLVAYMASETPSAEINNEIISFFRLGLKARLPVHMVPSVFKLLDAMPQSTSNKTDYKALSVLAPPQQTTSSSDDWSIVEPALPPVQRAIASIWKQTLSLNQPVQPTDNFFEVGGHSLVLISVQRGIESKLGITISLGDMFAQPTLAGMEDLVLSHPNYKGDFELVSAPAKRSEHIDWEAEASLPDDLDWSLPATGSSKTSVVALTGACGMAGAHLLHHLLVNTDHKVFCIAVPGENDNVALENVINALEKWKLYDTLPAEAFLRVSVYSGNCANETLSLDSTKIAILSKLVDTIYHLDSEVSLLKNYQDIRASNLGSVQFLIKLAKSGRTKRIHYLSTWGVPHLQSWNTTQLKGDIRKDEQEMDNMTPGSDSTLGYLKCRWACEMVLLKAAERGIPVTIYRSCMCGGSPATGQPVGRTDINRRILEASFQVGMIPDFSSKNGGGMSWISVDFMIQSIYSLSQIPTTATSKIYHVVSNKHNLYADLPKTLPTSYKGAPMVSVDPEQWFTALRNLNDTEITMMAEVLSRWHNAGWLPFGLEATETLEILKERGLTPPEFSLEFVKNMILGEPGFA</sequence>
<name>A0AAV9XLX8_9PEZI</name>
<evidence type="ECO:0000313" key="12">
    <source>
        <dbReference type="EMBL" id="KAK6541942.1"/>
    </source>
</evidence>
<dbReference type="FunFam" id="3.40.366.10:FF:000002">
    <property type="entry name" value="Probable polyketide synthase 2"/>
    <property type="match status" value="1"/>
</dbReference>
<dbReference type="SMART" id="SM00822">
    <property type="entry name" value="PKS_KR"/>
    <property type="match status" value="1"/>
</dbReference>
<dbReference type="PANTHER" id="PTHR43775:SF37">
    <property type="entry name" value="SI:DKEY-61P9.11"/>
    <property type="match status" value="1"/>
</dbReference>
<dbReference type="InterPro" id="IPR057326">
    <property type="entry name" value="KR_dom"/>
</dbReference>
<keyword evidence="13" id="KW-1185">Reference proteome</keyword>
<dbReference type="InterPro" id="IPR018201">
    <property type="entry name" value="Ketoacyl_synth_AS"/>
</dbReference>
<dbReference type="PROSITE" id="PS50075">
    <property type="entry name" value="CARRIER"/>
    <property type="match status" value="2"/>
</dbReference>